<name>A0AAP3DK65_BRELA</name>
<dbReference type="Pfam" id="PF13091">
    <property type="entry name" value="PLDc_2"/>
    <property type="match status" value="1"/>
</dbReference>
<dbReference type="PANTHER" id="PTHR43856:SF1">
    <property type="entry name" value="MITOCHONDRIAL CARDIOLIPIN HYDROLASE"/>
    <property type="match status" value="1"/>
</dbReference>
<dbReference type="InterPro" id="IPR051406">
    <property type="entry name" value="PLD_domain"/>
</dbReference>
<proteinExistence type="inferred from homology"/>
<comment type="similarity">
    <text evidence="2">Belongs to the phospholipase D family.</text>
</comment>
<feature type="chain" id="PRO_5042884388" description="phospholipase D" evidence="7">
    <location>
        <begin position="29"/>
        <end position="198"/>
    </location>
</feature>
<feature type="signal peptide" evidence="7">
    <location>
        <begin position="1"/>
        <end position="28"/>
    </location>
</feature>
<organism evidence="9 10">
    <name type="scientific">Brevibacillus laterosporus</name>
    <name type="common">Bacillus laterosporus</name>
    <dbReference type="NCBI Taxonomy" id="1465"/>
    <lineage>
        <taxon>Bacteria</taxon>
        <taxon>Bacillati</taxon>
        <taxon>Bacillota</taxon>
        <taxon>Bacilli</taxon>
        <taxon>Bacillales</taxon>
        <taxon>Paenibacillaceae</taxon>
        <taxon>Brevibacillus</taxon>
    </lineage>
</organism>
<comment type="caution">
    <text evidence="9">The sequence shown here is derived from an EMBL/GenBank/DDBJ whole genome shotgun (WGS) entry which is preliminary data.</text>
</comment>
<dbReference type="AlphaFoldDB" id="A0AAP3DK65"/>
<dbReference type="GO" id="GO:0004630">
    <property type="term" value="F:phospholipase D activity"/>
    <property type="evidence" value="ECO:0007669"/>
    <property type="project" value="UniProtKB-EC"/>
</dbReference>
<sequence length="198" mass="22020">MKFSRKTKMICGVLLLSSVVGYSSFVVGESGSTRWDKSNSTNKNVKMEWAFTRADQHPEKMLINVINSATSTLDIAIYSLTHPDIVKAIKGTKVRGVSVRIITDEQQSSGKTQKEALKFLSGSGIPIKINKHSGLQHLKVTLADGKIATTGSFNYSKAASTKNDEVLMVLHDQEVARAFEEQFNRMWQDTKGFRDYAK</sequence>
<dbReference type="Gene3D" id="3.30.870.10">
    <property type="entry name" value="Endonuclease Chain A"/>
    <property type="match status" value="1"/>
</dbReference>
<keyword evidence="5" id="KW-0442">Lipid degradation</keyword>
<keyword evidence="6" id="KW-0443">Lipid metabolism</keyword>
<evidence type="ECO:0000256" key="5">
    <source>
        <dbReference type="ARBA" id="ARBA00022963"/>
    </source>
</evidence>
<dbReference type="InterPro" id="IPR001736">
    <property type="entry name" value="PLipase_D/transphosphatidylase"/>
</dbReference>
<evidence type="ECO:0000256" key="2">
    <source>
        <dbReference type="ARBA" id="ARBA00008664"/>
    </source>
</evidence>
<evidence type="ECO:0000256" key="7">
    <source>
        <dbReference type="SAM" id="SignalP"/>
    </source>
</evidence>
<dbReference type="EC" id="3.1.4.4" evidence="3"/>
<evidence type="ECO:0000259" key="8">
    <source>
        <dbReference type="PROSITE" id="PS50035"/>
    </source>
</evidence>
<keyword evidence="4" id="KW-0378">Hydrolase</keyword>
<dbReference type="RefSeq" id="WP_258434587.1">
    <property type="nucleotide sequence ID" value="NZ_JANSGW010000039.1"/>
</dbReference>
<gene>
    <name evidence="9" type="ORF">O0554_22210</name>
</gene>
<evidence type="ECO:0000313" key="9">
    <source>
        <dbReference type="EMBL" id="MCZ0809578.1"/>
    </source>
</evidence>
<comment type="catalytic activity">
    <reaction evidence="1">
        <text>a 1,2-diacyl-sn-glycero-3-phosphocholine + H2O = a 1,2-diacyl-sn-glycero-3-phosphate + choline + H(+)</text>
        <dbReference type="Rhea" id="RHEA:14445"/>
        <dbReference type="ChEBI" id="CHEBI:15354"/>
        <dbReference type="ChEBI" id="CHEBI:15377"/>
        <dbReference type="ChEBI" id="CHEBI:15378"/>
        <dbReference type="ChEBI" id="CHEBI:57643"/>
        <dbReference type="ChEBI" id="CHEBI:58608"/>
        <dbReference type="EC" id="3.1.4.4"/>
    </reaction>
</comment>
<dbReference type="PANTHER" id="PTHR43856">
    <property type="entry name" value="CARDIOLIPIN HYDROLASE"/>
    <property type="match status" value="1"/>
</dbReference>
<evidence type="ECO:0000256" key="4">
    <source>
        <dbReference type="ARBA" id="ARBA00022801"/>
    </source>
</evidence>
<dbReference type="PROSITE" id="PS50035">
    <property type="entry name" value="PLD"/>
    <property type="match status" value="1"/>
</dbReference>
<feature type="domain" description="PLD phosphodiesterase" evidence="8">
    <location>
        <begin position="132"/>
        <end position="159"/>
    </location>
</feature>
<evidence type="ECO:0000256" key="6">
    <source>
        <dbReference type="ARBA" id="ARBA00023098"/>
    </source>
</evidence>
<reference evidence="9" key="1">
    <citation type="submission" date="2022-09" db="EMBL/GenBank/DDBJ databases">
        <title>Genome analysis and characterization of larvicidal activity of Brevibacillus strains.</title>
        <authorList>
            <person name="Patrusheva E.V."/>
            <person name="Izotova A.O."/>
            <person name="Toshchakov S.V."/>
            <person name="Sineoky S.P."/>
        </authorList>
    </citation>
    <scope>NUCLEOTIDE SEQUENCE</scope>
    <source>
        <strain evidence="9">VKPM_B-13247</strain>
    </source>
</reference>
<dbReference type="GO" id="GO:0016891">
    <property type="term" value="F:RNA endonuclease activity producing 5'-phosphomonoesters, hydrolytic mechanism"/>
    <property type="evidence" value="ECO:0007669"/>
    <property type="project" value="TreeGrafter"/>
</dbReference>
<protein>
    <recommendedName>
        <fullName evidence="3">phospholipase D</fullName>
        <ecNumber evidence="3">3.1.4.4</ecNumber>
    </recommendedName>
</protein>
<dbReference type="EMBL" id="JAPTNE010000039">
    <property type="protein sequence ID" value="MCZ0809578.1"/>
    <property type="molecule type" value="Genomic_DNA"/>
</dbReference>
<dbReference type="GO" id="GO:0016042">
    <property type="term" value="P:lipid catabolic process"/>
    <property type="evidence" value="ECO:0007669"/>
    <property type="project" value="UniProtKB-KW"/>
</dbReference>
<dbReference type="SUPFAM" id="SSF56024">
    <property type="entry name" value="Phospholipase D/nuclease"/>
    <property type="match status" value="1"/>
</dbReference>
<dbReference type="GO" id="GO:0006793">
    <property type="term" value="P:phosphorus metabolic process"/>
    <property type="evidence" value="ECO:0007669"/>
    <property type="project" value="UniProtKB-ARBA"/>
</dbReference>
<dbReference type="Proteomes" id="UP001077662">
    <property type="component" value="Unassembled WGS sequence"/>
</dbReference>
<evidence type="ECO:0000256" key="3">
    <source>
        <dbReference type="ARBA" id="ARBA00012027"/>
    </source>
</evidence>
<accession>A0AAP3DK65</accession>
<keyword evidence="7" id="KW-0732">Signal</keyword>
<dbReference type="InterPro" id="IPR025202">
    <property type="entry name" value="PLD-like_dom"/>
</dbReference>
<evidence type="ECO:0000313" key="10">
    <source>
        <dbReference type="Proteomes" id="UP001077662"/>
    </source>
</evidence>
<evidence type="ECO:0000256" key="1">
    <source>
        <dbReference type="ARBA" id="ARBA00000798"/>
    </source>
</evidence>